<dbReference type="SUPFAM" id="SSF81321">
    <property type="entry name" value="Family A G protein-coupled receptor-like"/>
    <property type="match status" value="1"/>
</dbReference>
<dbReference type="InterPro" id="IPR000276">
    <property type="entry name" value="GPCR_Rhodpsn"/>
</dbReference>
<evidence type="ECO:0000256" key="11">
    <source>
        <dbReference type="SAM" id="Phobius"/>
    </source>
</evidence>
<evidence type="ECO:0000313" key="14">
    <source>
        <dbReference type="Proteomes" id="UP000245119"/>
    </source>
</evidence>
<evidence type="ECO:0000256" key="9">
    <source>
        <dbReference type="RuleBase" id="RU000688"/>
    </source>
</evidence>
<evidence type="ECO:0000256" key="7">
    <source>
        <dbReference type="ARBA" id="ARBA00023170"/>
    </source>
</evidence>
<feature type="region of interest" description="Disordered" evidence="10">
    <location>
        <begin position="1"/>
        <end position="23"/>
    </location>
</feature>
<dbReference type="Proteomes" id="UP000245119">
    <property type="component" value="Linkage Group LG10"/>
</dbReference>
<evidence type="ECO:0000256" key="8">
    <source>
        <dbReference type="ARBA" id="ARBA00023224"/>
    </source>
</evidence>
<evidence type="ECO:0000256" key="6">
    <source>
        <dbReference type="ARBA" id="ARBA00023136"/>
    </source>
</evidence>
<accession>A0A2T7NRY7</accession>
<dbReference type="PANTHER" id="PTHR45695">
    <property type="entry name" value="LEUCOKININ RECEPTOR-RELATED"/>
    <property type="match status" value="1"/>
</dbReference>
<dbReference type="Pfam" id="PF00001">
    <property type="entry name" value="7tm_1"/>
    <property type="match status" value="1"/>
</dbReference>
<keyword evidence="7 9" id="KW-0675">Receptor</keyword>
<evidence type="ECO:0000259" key="12">
    <source>
        <dbReference type="PROSITE" id="PS50262"/>
    </source>
</evidence>
<sequence>MKTIYTIQQHSPDISQTQASRPPKHLLPWRPQSRWCGGWGTNQSGPLSTEAPRTGRATGNGDDYYDYDVSDHALPLGELIPVALVYGLTLTLGMIGNLLVIVVVARYRSMKNITNTFLLSLASADLLLVCICIPIKFAAFFSFSWTFGEFLCRGVSYLQNVSALCSVLTLMVMSAERYYAILHPMRAKYVCTVGRARRAIFILWVVSLVLAMPIVFQTIHREVGNRHHAYWCVKNWEDTVHSMLYEVYMLLVMLVLPLSVMTFAYVGICYELWVMSSVRSAIASRGQPSSVCSSPYRDHTERSPVLRAIRSDNPHPDDDRTRKQVIKTCLLQVIKMLVFVIVVFVICWAPLLVSNVLTAFGILHPLNYGYLKPMRQVFYLLAYANSCVNPLIYGFMSRHFRQTFLHAICTCVKGREYTQTLFLKRQNSFQTRSTNMGYSNDGSDLELTTVENPCGNCVGSAV</sequence>
<keyword evidence="8 9" id="KW-0807">Transducer</keyword>
<keyword evidence="14" id="KW-1185">Reference proteome</keyword>
<proteinExistence type="inferred from homology"/>
<feature type="transmembrane region" description="Helical" evidence="11">
    <location>
        <begin position="200"/>
        <end position="219"/>
    </location>
</feature>
<dbReference type="PRINTS" id="PR00237">
    <property type="entry name" value="GPCRRHODOPSN"/>
</dbReference>
<comment type="subcellular location">
    <subcellularLocation>
        <location evidence="1">Membrane</location>
        <topology evidence="1">Multi-pass membrane protein</topology>
    </subcellularLocation>
</comment>
<evidence type="ECO:0000256" key="4">
    <source>
        <dbReference type="ARBA" id="ARBA00022989"/>
    </source>
</evidence>
<protein>
    <recommendedName>
        <fullName evidence="12">G-protein coupled receptors family 1 profile domain-containing protein</fullName>
    </recommendedName>
</protein>
<dbReference type="PANTHER" id="PTHR45695:SF15">
    <property type="entry name" value="OPSIN RH2"/>
    <property type="match status" value="1"/>
</dbReference>
<dbReference type="GO" id="GO:0004983">
    <property type="term" value="F:neuropeptide Y receptor activity"/>
    <property type="evidence" value="ECO:0007669"/>
    <property type="project" value="InterPro"/>
</dbReference>
<evidence type="ECO:0000256" key="2">
    <source>
        <dbReference type="ARBA" id="ARBA00010663"/>
    </source>
</evidence>
<dbReference type="PRINTS" id="PR01012">
    <property type="entry name" value="NRPEPTIDEYR"/>
</dbReference>
<feature type="transmembrane region" description="Helical" evidence="11">
    <location>
        <begin position="161"/>
        <end position="179"/>
    </location>
</feature>
<feature type="compositionally biased region" description="Polar residues" evidence="10">
    <location>
        <begin position="1"/>
        <end position="20"/>
    </location>
</feature>
<dbReference type="SMART" id="SM01381">
    <property type="entry name" value="7TM_GPCR_Srsx"/>
    <property type="match status" value="1"/>
</dbReference>
<organism evidence="13 14">
    <name type="scientific">Pomacea canaliculata</name>
    <name type="common">Golden apple snail</name>
    <dbReference type="NCBI Taxonomy" id="400727"/>
    <lineage>
        <taxon>Eukaryota</taxon>
        <taxon>Metazoa</taxon>
        <taxon>Spiralia</taxon>
        <taxon>Lophotrochozoa</taxon>
        <taxon>Mollusca</taxon>
        <taxon>Gastropoda</taxon>
        <taxon>Caenogastropoda</taxon>
        <taxon>Architaenioglossa</taxon>
        <taxon>Ampullarioidea</taxon>
        <taxon>Ampullariidae</taxon>
        <taxon>Pomacea</taxon>
    </lineage>
</organism>
<dbReference type="InterPro" id="IPR017452">
    <property type="entry name" value="GPCR_Rhodpsn_7TM"/>
</dbReference>
<feature type="transmembrane region" description="Helical" evidence="11">
    <location>
        <begin position="336"/>
        <end position="357"/>
    </location>
</feature>
<feature type="transmembrane region" description="Helical" evidence="11">
    <location>
        <begin position="83"/>
        <end position="105"/>
    </location>
</feature>
<dbReference type="AlphaFoldDB" id="A0A2T7NRY7"/>
<feature type="transmembrane region" description="Helical" evidence="11">
    <location>
        <begin position="247"/>
        <end position="270"/>
    </location>
</feature>
<dbReference type="STRING" id="400727.A0A2T7NRY7"/>
<comment type="similarity">
    <text evidence="2 9">Belongs to the G-protein coupled receptor 1 family.</text>
</comment>
<keyword evidence="6 11" id="KW-0472">Membrane</keyword>
<reference evidence="13 14" key="1">
    <citation type="submission" date="2018-04" db="EMBL/GenBank/DDBJ databases">
        <title>The genome of golden apple snail Pomacea canaliculata provides insight into stress tolerance and invasive adaptation.</title>
        <authorList>
            <person name="Liu C."/>
            <person name="Liu B."/>
            <person name="Ren Y."/>
            <person name="Zhang Y."/>
            <person name="Wang H."/>
            <person name="Li S."/>
            <person name="Jiang F."/>
            <person name="Yin L."/>
            <person name="Zhang G."/>
            <person name="Qian W."/>
            <person name="Fan W."/>
        </authorList>
    </citation>
    <scope>NUCLEOTIDE SEQUENCE [LARGE SCALE GENOMIC DNA]</scope>
    <source>
        <strain evidence="13">SZHN2017</strain>
        <tissue evidence="13">Muscle</tissue>
    </source>
</reference>
<dbReference type="InterPro" id="IPR000611">
    <property type="entry name" value="NPY_rcpt"/>
</dbReference>
<evidence type="ECO:0000256" key="1">
    <source>
        <dbReference type="ARBA" id="ARBA00004141"/>
    </source>
</evidence>
<dbReference type="OrthoDB" id="2132067at2759"/>
<dbReference type="EMBL" id="PZQS01000010">
    <property type="protein sequence ID" value="PVD23912.1"/>
    <property type="molecule type" value="Genomic_DNA"/>
</dbReference>
<keyword evidence="5 9" id="KW-0297">G-protein coupled receptor</keyword>
<dbReference type="PROSITE" id="PS50262">
    <property type="entry name" value="G_PROTEIN_RECEP_F1_2"/>
    <property type="match status" value="1"/>
</dbReference>
<evidence type="ECO:0000256" key="5">
    <source>
        <dbReference type="ARBA" id="ARBA00023040"/>
    </source>
</evidence>
<dbReference type="PROSITE" id="PS00237">
    <property type="entry name" value="G_PROTEIN_RECEP_F1_1"/>
    <property type="match status" value="1"/>
</dbReference>
<keyword evidence="4 11" id="KW-1133">Transmembrane helix</keyword>
<evidence type="ECO:0000256" key="3">
    <source>
        <dbReference type="ARBA" id="ARBA00022692"/>
    </source>
</evidence>
<comment type="caution">
    <text evidence="13">The sequence shown here is derived from an EMBL/GenBank/DDBJ whole genome shotgun (WGS) entry which is preliminary data.</text>
</comment>
<evidence type="ECO:0000256" key="10">
    <source>
        <dbReference type="SAM" id="MobiDB-lite"/>
    </source>
</evidence>
<evidence type="ECO:0000313" key="13">
    <source>
        <dbReference type="EMBL" id="PVD23912.1"/>
    </source>
</evidence>
<name>A0A2T7NRY7_POMCA</name>
<keyword evidence="3 9" id="KW-0812">Transmembrane</keyword>
<feature type="domain" description="G-protein coupled receptors family 1 profile" evidence="12">
    <location>
        <begin position="96"/>
        <end position="393"/>
    </location>
</feature>
<dbReference type="Gene3D" id="1.20.1070.10">
    <property type="entry name" value="Rhodopsin 7-helix transmembrane proteins"/>
    <property type="match status" value="1"/>
</dbReference>
<dbReference type="GO" id="GO:0005886">
    <property type="term" value="C:plasma membrane"/>
    <property type="evidence" value="ECO:0007669"/>
    <property type="project" value="TreeGrafter"/>
</dbReference>
<feature type="transmembrane region" description="Helical" evidence="11">
    <location>
        <begin position="117"/>
        <end position="141"/>
    </location>
</feature>
<gene>
    <name evidence="13" type="ORF">C0Q70_17188</name>
</gene>
<feature type="transmembrane region" description="Helical" evidence="11">
    <location>
        <begin position="377"/>
        <end position="396"/>
    </location>
</feature>